<dbReference type="STRING" id="984486.A0A1E3QSL2"/>
<proteinExistence type="predicted"/>
<dbReference type="GO" id="GO:1902929">
    <property type="term" value="C:plasma membrane of growing cell tip"/>
    <property type="evidence" value="ECO:0007669"/>
    <property type="project" value="TreeGrafter"/>
</dbReference>
<dbReference type="GO" id="GO:0005935">
    <property type="term" value="C:cellular bud neck"/>
    <property type="evidence" value="ECO:0007669"/>
    <property type="project" value="TreeGrafter"/>
</dbReference>
<keyword evidence="1" id="KW-1133">Transmembrane helix</keyword>
<feature type="signal peptide" evidence="2">
    <location>
        <begin position="1"/>
        <end position="17"/>
    </location>
</feature>
<reference evidence="7" key="1">
    <citation type="submission" date="2016-05" db="EMBL/GenBank/DDBJ databases">
        <title>Comparative genomics of biotechnologically important yeasts.</title>
        <authorList>
            <consortium name="DOE Joint Genome Institute"/>
            <person name="Riley R."/>
            <person name="Haridas S."/>
            <person name="Wolfe K.H."/>
            <person name="Lopes M.R."/>
            <person name="Hittinger C.T."/>
            <person name="Goker M."/>
            <person name="Salamov A."/>
            <person name="Wisecaver J."/>
            <person name="Long T.M."/>
            <person name="Aerts A.L."/>
            <person name="Barry K."/>
            <person name="Choi C."/>
            <person name="Clum A."/>
            <person name="Coughlan A.Y."/>
            <person name="Deshpande S."/>
            <person name="Douglass A.P."/>
            <person name="Hanson S.J."/>
            <person name="Klenk H.-P."/>
            <person name="Labutti K."/>
            <person name="Lapidus A."/>
            <person name="Lindquist E."/>
            <person name="Lipzen A."/>
            <person name="Meier-Kolthoff J.P."/>
            <person name="Ohm R.A."/>
            <person name="Otillar R.P."/>
            <person name="Pangilinan J."/>
            <person name="Peng Y."/>
            <person name="Rokas A."/>
            <person name="Rosa C.A."/>
            <person name="Scheuner C."/>
            <person name="Sibirny A.A."/>
            <person name="Slot J.C."/>
            <person name="Stielow J.B."/>
            <person name="Sun H."/>
            <person name="Kurtzman C.P."/>
            <person name="Blackwell M."/>
            <person name="Grigoriev I.V."/>
            <person name="Jeffries T.W."/>
        </authorList>
    </citation>
    <scope>NUCLEOTIDE SEQUENCE [LARGE SCALE GENOMIC DNA]</scope>
    <source>
        <strain evidence="7">NRRL Y-12698</strain>
    </source>
</reference>
<dbReference type="Pfam" id="PF20842">
    <property type="entry name" value="Rax2_2"/>
    <property type="match status" value="1"/>
</dbReference>
<evidence type="ECO:0000259" key="3">
    <source>
        <dbReference type="Pfam" id="PF12768"/>
    </source>
</evidence>
<dbReference type="OrthoDB" id="2503993at2759"/>
<evidence type="ECO:0000259" key="5">
    <source>
        <dbReference type="Pfam" id="PF20843"/>
    </source>
</evidence>
<dbReference type="Proteomes" id="UP000094336">
    <property type="component" value="Unassembled WGS sequence"/>
</dbReference>
<evidence type="ECO:0000313" key="7">
    <source>
        <dbReference type="Proteomes" id="UP000094336"/>
    </source>
</evidence>
<sequence>MYALLPLIFLFICQVTAQSIFQLQNISQPSINYNSIGSKLGFLGSYDGIGIYDYVNKTQNSLFTANQHLYVVMEEGTSLTSAVLKVGEFSGSPLAVVSQMIGINDAVLILGNYTLQTASGSYISPTIFNTTDGSVIEVNSEKLIDGEVTAALVLQETIYLGGDFVFNKTDFSGCQYDLESGQLQPLPFRGFGEASVVSSIIKLQDSETDLSVLFGGKFDTLGLDQLLNHTVFYNVTGTNRSRSSNNSNITVQIDQLVSLNHAVIENTVDTIPSSLSGLAALVFRCAESSNEWVLSDGTLGSVDIKLPFTVYPSKVRIYNSQSDDAGASLFRIYSFPAHGIMNLTYIDPATNELRVCDAWCPLQNASYLQEMASANPDGVYSTSFGSINGSTLSFSSEYQEFGFINQIPTTELTLTVMGYYGTHVILDGLEVYQPYIFNYANNTLNEFGCGSDSFSLSELLSGSSWVTSNDGTYIQSTISDTLNVGVVFHPNITYDGEYSILMYTPGCAASDACAERGIVNVTVFDGFDKVLSETLLYQNNDNDKFDMLFNGNISVSASNSDEVHKPYIRMTWYDTITGGSPMQMVADKVRVDILSIDSKYLNGTRHIGNDTFDAESLLVPLNGLFEYSIANFSDFNATMFDKLVESDALNATDFNVTALYFNTTSKFVGNTTLNLLAQNLSNNATVGSFALLGNDSKQLLVSGDFDSPYGANIFSVSLDSFDQTNSTLVSSVDGFAGGLDAPVSRMFVYNANVVVIVGQFNQTGNSTTVTSLSGNSDTGLDNLALYNTTDGSKLYSFGSGLTGNVSDATVSYITLHDVEYFVFQTAGTVVSTLVWDITNREWLDSNSVQVLNVSQALPIAANGFSLLSGNFSTIDLIAQAGSFLSPNNFTSIDATLQLSKNLNVQSKATNSSAPSTEEGYYNVFNYVNSSLLAIGGRFTTTSSISNVIFVNGSNIYGVGESLEWSEGSYVTVLDNYNSELFIGFSGQATIVGNQDVAGIMIYHMNNNSFADSQPAVLSNAAGDMSVNAIAYYTAKNQILVGGNFTQAGSLSCAAVCLYDNVADRWNSPFTNSISGVVNSMTWYSSSKVLIAGSMSIDGSSTYFATYDFSKEVIDVQTSLAGLDGSVSNFIMVDSDVDKRIIAQGDNYMKYFNGSAWNDFGHELQMGGATVVSDIILLQLNVSNSKNNEAIFDKDFILVASGSIQHIIYGNLSTTYYNGTNWLPYLYTKSATGSASTIKSLLINTTPLSYESQNSNNGNGHLNKGKTIAASLGFAAATIAVASLLIGGYILFDQKRNGNGEYTERVNEHDMIDKVNPGQLILGMDYAKGY</sequence>
<evidence type="ECO:0000256" key="1">
    <source>
        <dbReference type="SAM" id="Phobius"/>
    </source>
</evidence>
<dbReference type="Pfam" id="PF20843">
    <property type="entry name" value="Rax2_3"/>
    <property type="match status" value="1"/>
</dbReference>
<dbReference type="InterPro" id="IPR024982">
    <property type="entry name" value="Rax2-like_C"/>
</dbReference>
<dbReference type="PANTHER" id="PTHR31778">
    <property type="entry name" value="BUD SITE SELECTION PROTEIN RAX2"/>
    <property type="match status" value="1"/>
</dbReference>
<dbReference type="GO" id="GO:0000282">
    <property type="term" value="P:cellular bud site selection"/>
    <property type="evidence" value="ECO:0007669"/>
    <property type="project" value="TreeGrafter"/>
</dbReference>
<evidence type="ECO:0000313" key="6">
    <source>
        <dbReference type="EMBL" id="ODQ80494.1"/>
    </source>
</evidence>
<dbReference type="PANTHER" id="PTHR31778:SF2">
    <property type="entry name" value="BUD SITE SELECTION PROTEIN RAX2"/>
    <property type="match status" value="1"/>
</dbReference>
<gene>
    <name evidence="6" type="ORF">BABINDRAFT_160772</name>
</gene>
<dbReference type="RefSeq" id="XP_018985822.1">
    <property type="nucleotide sequence ID" value="XM_019128439.1"/>
</dbReference>
<evidence type="ECO:0008006" key="8">
    <source>
        <dbReference type="Google" id="ProtNLM"/>
    </source>
</evidence>
<feature type="domain" description="Rax2-like third" evidence="5">
    <location>
        <begin position="438"/>
        <end position="593"/>
    </location>
</feature>
<keyword evidence="2" id="KW-0732">Signal</keyword>
<keyword evidence="1" id="KW-0812">Transmembrane</keyword>
<protein>
    <recommendedName>
        <fullName evidence="8">Bud site selection protein RAX2</fullName>
    </recommendedName>
</protein>
<feature type="domain" description="Rax2-like second" evidence="4">
    <location>
        <begin position="252"/>
        <end position="426"/>
    </location>
</feature>
<feature type="chain" id="PRO_5009134359" description="Bud site selection protein RAX2" evidence="2">
    <location>
        <begin position="18"/>
        <end position="1329"/>
    </location>
</feature>
<dbReference type="GeneID" id="30146292"/>
<dbReference type="GO" id="GO:0005621">
    <property type="term" value="C:cellular bud scar"/>
    <property type="evidence" value="ECO:0007669"/>
    <property type="project" value="TreeGrafter"/>
</dbReference>
<keyword evidence="1" id="KW-0472">Membrane</keyword>
<dbReference type="Pfam" id="PF12768">
    <property type="entry name" value="Rax2"/>
    <property type="match status" value="1"/>
</dbReference>
<organism evidence="6 7">
    <name type="scientific">Babjeviella inositovora NRRL Y-12698</name>
    <dbReference type="NCBI Taxonomy" id="984486"/>
    <lineage>
        <taxon>Eukaryota</taxon>
        <taxon>Fungi</taxon>
        <taxon>Dikarya</taxon>
        <taxon>Ascomycota</taxon>
        <taxon>Saccharomycotina</taxon>
        <taxon>Pichiomycetes</taxon>
        <taxon>Serinales incertae sedis</taxon>
        <taxon>Babjeviella</taxon>
    </lineage>
</organism>
<dbReference type="EMBL" id="KV454429">
    <property type="protein sequence ID" value="ODQ80494.1"/>
    <property type="molecule type" value="Genomic_DNA"/>
</dbReference>
<evidence type="ECO:0000259" key="4">
    <source>
        <dbReference type="Pfam" id="PF20842"/>
    </source>
</evidence>
<evidence type="ECO:0000256" key="2">
    <source>
        <dbReference type="SAM" id="SignalP"/>
    </source>
</evidence>
<feature type="transmembrane region" description="Helical" evidence="1">
    <location>
        <begin position="1267"/>
        <end position="1291"/>
    </location>
</feature>
<accession>A0A1E3QSL2</accession>
<dbReference type="InterPro" id="IPR048265">
    <property type="entry name" value="Rax2-like_third"/>
</dbReference>
<name>A0A1E3QSL2_9ASCO</name>
<feature type="domain" description="Rax2-like C-terminal" evidence="3">
    <location>
        <begin position="1000"/>
        <end position="1244"/>
    </location>
</feature>
<keyword evidence="7" id="KW-1185">Reference proteome</keyword>
<dbReference type="InterPro" id="IPR048266">
    <property type="entry name" value="Rax2-like_second"/>
</dbReference>